<dbReference type="Proteomes" id="UP000515160">
    <property type="component" value="Chromosome X"/>
</dbReference>
<evidence type="ECO:0000256" key="11">
    <source>
        <dbReference type="SAM" id="Phobius"/>
    </source>
</evidence>
<comment type="similarity">
    <text evidence="2">Belongs to the Tom20 family.</text>
</comment>
<proteinExistence type="inferred from homology"/>
<accession>A0A9C6TDS4</accession>
<keyword evidence="8" id="KW-0496">Mitochondrion</keyword>
<evidence type="ECO:0000256" key="9">
    <source>
        <dbReference type="ARBA" id="ARBA00023136"/>
    </source>
</evidence>
<evidence type="ECO:0000256" key="8">
    <source>
        <dbReference type="ARBA" id="ARBA00023128"/>
    </source>
</evidence>
<dbReference type="InterPro" id="IPR002056">
    <property type="entry name" value="MAS20"/>
</dbReference>
<dbReference type="SUPFAM" id="SSF47157">
    <property type="entry name" value="Mitochondrial import receptor subunit Tom20"/>
    <property type="match status" value="1"/>
</dbReference>
<reference evidence="13" key="1">
    <citation type="submission" date="2025-08" db="UniProtKB">
        <authorList>
            <consortium name="RefSeq"/>
        </authorList>
    </citation>
    <scope>IDENTIFICATION</scope>
    <source>
        <strain evidence="13">15112-1751.03</strain>
        <tissue evidence="13">Whole Adult</tissue>
    </source>
</reference>
<dbReference type="PANTHER" id="PTHR12430">
    <property type="entry name" value="MITOCHONDRIAL IMPORT RECEPTOR SUBUNIT TOM20"/>
    <property type="match status" value="1"/>
</dbReference>
<evidence type="ECO:0000256" key="1">
    <source>
        <dbReference type="ARBA" id="ARBA00004572"/>
    </source>
</evidence>
<dbReference type="PRINTS" id="PR01989">
    <property type="entry name" value="EUOM20RECPTR"/>
</dbReference>
<evidence type="ECO:0000256" key="10">
    <source>
        <dbReference type="SAM" id="MobiDB-lite"/>
    </source>
</evidence>
<dbReference type="PRINTS" id="PR00351">
    <property type="entry name" value="OM20RECEPTOR"/>
</dbReference>
<dbReference type="GO" id="GO:0006605">
    <property type="term" value="P:protein targeting"/>
    <property type="evidence" value="ECO:0007669"/>
    <property type="project" value="InterPro"/>
</dbReference>
<dbReference type="GO" id="GO:0005742">
    <property type="term" value="C:mitochondrial outer membrane translocase complex"/>
    <property type="evidence" value="ECO:0007669"/>
    <property type="project" value="InterPro"/>
</dbReference>
<name>A0A9C6TDS4_DROAB</name>
<evidence type="ECO:0000256" key="3">
    <source>
        <dbReference type="ARBA" id="ARBA00022448"/>
    </source>
</evidence>
<evidence type="ECO:0000256" key="7">
    <source>
        <dbReference type="ARBA" id="ARBA00022989"/>
    </source>
</evidence>
<dbReference type="Gene3D" id="1.20.960.10">
    <property type="entry name" value="Mitochondrial outer membrane translocase complex, subunit Tom20 domain"/>
    <property type="match status" value="1"/>
</dbReference>
<evidence type="ECO:0000256" key="2">
    <source>
        <dbReference type="ARBA" id="ARBA00005792"/>
    </source>
</evidence>
<dbReference type="GO" id="GO:0008320">
    <property type="term" value="F:protein transmembrane transporter activity"/>
    <property type="evidence" value="ECO:0007669"/>
    <property type="project" value="TreeGrafter"/>
</dbReference>
<evidence type="ECO:0000256" key="4">
    <source>
        <dbReference type="ARBA" id="ARBA00022692"/>
    </source>
</evidence>
<keyword evidence="12" id="KW-1185">Reference proteome</keyword>
<keyword evidence="4 11" id="KW-0812">Transmembrane</keyword>
<dbReference type="GO" id="GO:0006886">
    <property type="term" value="P:intracellular protein transport"/>
    <property type="evidence" value="ECO:0007669"/>
    <property type="project" value="InterPro"/>
</dbReference>
<gene>
    <name evidence="13" type="primary">LOC127566392</name>
</gene>
<protein>
    <submittedName>
        <fullName evidence="13">Mitochondrial import receptor subunit TOM20 homolog B-like</fullName>
    </submittedName>
</protein>
<dbReference type="GO" id="GO:0030943">
    <property type="term" value="F:mitochondrion targeting sequence binding"/>
    <property type="evidence" value="ECO:0007669"/>
    <property type="project" value="TreeGrafter"/>
</dbReference>
<feature type="transmembrane region" description="Helical" evidence="11">
    <location>
        <begin position="6"/>
        <end position="26"/>
    </location>
</feature>
<sequence>MSKLNGATVILIGLATLAIVGYCIYFDSKRRKHPLYKRRLYERRQFERLLKVPQTEQSCSPLNAEVVEYFLQRVYLGETYFRRNDWNRAVHNFSNAIMICADPHIFLCKLRRIIPKELYEQIMARVRLLVHTSDNWSRSRSSCQLSNDSNESNRTQSEIYNGDY</sequence>
<dbReference type="RefSeq" id="XP_051864472.1">
    <property type="nucleotide sequence ID" value="XM_052008512.1"/>
</dbReference>
<keyword evidence="5" id="KW-1000">Mitochondrion outer membrane</keyword>
<dbReference type="InterPro" id="IPR022422">
    <property type="entry name" value="MAS20_rcpt_metazoan"/>
</dbReference>
<keyword evidence="9 11" id="KW-0472">Membrane</keyword>
<dbReference type="Pfam" id="PF02064">
    <property type="entry name" value="MAS20"/>
    <property type="match status" value="1"/>
</dbReference>
<evidence type="ECO:0000256" key="5">
    <source>
        <dbReference type="ARBA" id="ARBA00022787"/>
    </source>
</evidence>
<feature type="region of interest" description="Disordered" evidence="10">
    <location>
        <begin position="138"/>
        <end position="164"/>
    </location>
</feature>
<organism evidence="12 13">
    <name type="scientific">Drosophila albomicans</name>
    <name type="common">Fruit fly</name>
    <dbReference type="NCBI Taxonomy" id="7291"/>
    <lineage>
        <taxon>Eukaryota</taxon>
        <taxon>Metazoa</taxon>
        <taxon>Ecdysozoa</taxon>
        <taxon>Arthropoda</taxon>
        <taxon>Hexapoda</taxon>
        <taxon>Insecta</taxon>
        <taxon>Pterygota</taxon>
        <taxon>Neoptera</taxon>
        <taxon>Endopterygota</taxon>
        <taxon>Diptera</taxon>
        <taxon>Brachycera</taxon>
        <taxon>Muscomorpha</taxon>
        <taxon>Ephydroidea</taxon>
        <taxon>Drosophilidae</taxon>
        <taxon>Drosophila</taxon>
    </lineage>
</organism>
<dbReference type="GO" id="GO:0016031">
    <property type="term" value="P:tRNA import into mitochondrion"/>
    <property type="evidence" value="ECO:0007669"/>
    <property type="project" value="TreeGrafter"/>
</dbReference>
<keyword evidence="7 11" id="KW-1133">Transmembrane helix</keyword>
<evidence type="ECO:0000256" key="6">
    <source>
        <dbReference type="ARBA" id="ARBA00022927"/>
    </source>
</evidence>
<evidence type="ECO:0000313" key="13">
    <source>
        <dbReference type="RefSeq" id="XP_051864472.1"/>
    </source>
</evidence>
<comment type="subcellular location">
    <subcellularLocation>
        <location evidence="1">Mitochondrion outer membrane</location>
        <topology evidence="1">Single-pass membrane protein</topology>
    </subcellularLocation>
</comment>
<dbReference type="GO" id="GO:0030150">
    <property type="term" value="P:protein import into mitochondrial matrix"/>
    <property type="evidence" value="ECO:0007669"/>
    <property type="project" value="TreeGrafter"/>
</dbReference>
<keyword evidence="6" id="KW-0653">Protein transport</keyword>
<dbReference type="AlphaFoldDB" id="A0A9C6TDS4"/>
<dbReference type="GeneID" id="127566392"/>
<dbReference type="PANTHER" id="PTHR12430:SF0">
    <property type="entry name" value="TRANSLOCASE OF OUTER MITOCHONDRIAL MEMBRANE 20"/>
    <property type="match status" value="1"/>
</dbReference>
<dbReference type="InterPro" id="IPR023392">
    <property type="entry name" value="Tom20_dom_sf"/>
</dbReference>
<dbReference type="OrthoDB" id="2154253at2759"/>
<keyword evidence="3" id="KW-0813">Transport</keyword>
<evidence type="ECO:0000313" key="12">
    <source>
        <dbReference type="Proteomes" id="UP000515160"/>
    </source>
</evidence>